<dbReference type="RefSeq" id="XP_022386391.1">
    <property type="nucleotide sequence ID" value="XM_022535570.1"/>
</dbReference>
<proteinExistence type="inferred from homology"/>
<feature type="region of interest" description="Disordered" evidence="6">
    <location>
        <begin position="365"/>
        <end position="400"/>
    </location>
</feature>
<dbReference type="GO" id="GO:0016020">
    <property type="term" value="C:membrane"/>
    <property type="evidence" value="ECO:0007669"/>
    <property type="project" value="UniProtKB-SubCell"/>
</dbReference>
<dbReference type="PANTHER" id="PTHR33048:SF96">
    <property type="entry name" value="INTEGRAL MEMBRANE PROTEIN"/>
    <property type="match status" value="1"/>
</dbReference>
<name>A0A1F7ZT97_9EURO</name>
<evidence type="ECO:0000259" key="8">
    <source>
        <dbReference type="Pfam" id="PF20684"/>
    </source>
</evidence>
<feature type="transmembrane region" description="Helical" evidence="7">
    <location>
        <begin position="229"/>
        <end position="251"/>
    </location>
</feature>
<dbReference type="InterPro" id="IPR052337">
    <property type="entry name" value="SAT4-like"/>
</dbReference>
<feature type="region of interest" description="Disordered" evidence="6">
    <location>
        <begin position="325"/>
        <end position="348"/>
    </location>
</feature>
<comment type="similarity">
    <text evidence="5">Belongs to the SAT4 family.</text>
</comment>
<evidence type="ECO:0000256" key="1">
    <source>
        <dbReference type="ARBA" id="ARBA00004141"/>
    </source>
</evidence>
<feature type="transmembrane region" description="Helical" evidence="7">
    <location>
        <begin position="191"/>
        <end position="217"/>
    </location>
</feature>
<keyword evidence="4 7" id="KW-0472">Membrane</keyword>
<sequence>MAEDRSLEVRAVAAVFLALATVATALRCYVRLVIVKAFGWDDVIMLFALVRLVPVVEQEFQDVFLTFVDLKQAFFGMFSGCMIGGSIYGTGRHLTELTNYQRTTAMEYWFLCDIAYCISSILCKISVGIFLLRVTVDKLHRMVIYAVTTLAVVFGLMFWILLLAQCKPVKFFWMRLSTENPVSGSCINMTVVIVALYIFSAVSFIFDLTVGLLPIFVVRNLQMRRDLKYAVAGLLGMACIASVAVLVRMAYVETLRNPDFLCESSFSLSCRALLHGPSNLTRTPTDMYHLDATVGIAVWSNIETGLGIFAGSLATLRPLLRMIRPGTGRSYNKNTPSTPGSRTWHNSSFQRSNALPLSSLTTEEERQHRLKGNVRSGTPVETGPGMSSSSVGTEDDLSDHELILPKDSTDYQYQISVRRDFHITSSESPV</sequence>
<evidence type="ECO:0000313" key="10">
    <source>
        <dbReference type="Proteomes" id="UP000179179"/>
    </source>
</evidence>
<dbReference type="InterPro" id="IPR049326">
    <property type="entry name" value="Rhodopsin_dom_fungi"/>
</dbReference>
<comment type="subcellular location">
    <subcellularLocation>
        <location evidence="1">Membrane</location>
        <topology evidence="1">Multi-pass membrane protein</topology>
    </subcellularLocation>
</comment>
<protein>
    <submittedName>
        <fullName evidence="9">Polytopic membrane protein</fullName>
    </submittedName>
</protein>
<evidence type="ECO:0000256" key="5">
    <source>
        <dbReference type="ARBA" id="ARBA00038359"/>
    </source>
</evidence>
<feature type="transmembrane region" description="Helical" evidence="7">
    <location>
        <begin position="296"/>
        <end position="316"/>
    </location>
</feature>
<evidence type="ECO:0000256" key="6">
    <source>
        <dbReference type="SAM" id="MobiDB-lite"/>
    </source>
</evidence>
<dbReference type="AlphaFoldDB" id="A0A1F7ZT97"/>
<feature type="transmembrane region" description="Helical" evidence="7">
    <location>
        <begin position="63"/>
        <end position="88"/>
    </location>
</feature>
<evidence type="ECO:0000256" key="7">
    <source>
        <dbReference type="SAM" id="Phobius"/>
    </source>
</evidence>
<dbReference type="Proteomes" id="UP000179179">
    <property type="component" value="Unassembled WGS sequence"/>
</dbReference>
<organism evidence="9 10">
    <name type="scientific">Aspergillus bombycis</name>
    <dbReference type="NCBI Taxonomy" id="109264"/>
    <lineage>
        <taxon>Eukaryota</taxon>
        <taxon>Fungi</taxon>
        <taxon>Dikarya</taxon>
        <taxon>Ascomycota</taxon>
        <taxon>Pezizomycotina</taxon>
        <taxon>Eurotiomycetes</taxon>
        <taxon>Eurotiomycetidae</taxon>
        <taxon>Eurotiales</taxon>
        <taxon>Aspergillaceae</taxon>
        <taxon>Aspergillus</taxon>
    </lineage>
</organism>
<keyword evidence="10" id="KW-1185">Reference proteome</keyword>
<accession>A0A1F7ZT97</accession>
<dbReference type="EMBL" id="LYCR01000085">
    <property type="protein sequence ID" value="OGM42674.1"/>
    <property type="molecule type" value="Genomic_DNA"/>
</dbReference>
<dbReference type="STRING" id="109264.A0A1F7ZT97"/>
<dbReference type="Pfam" id="PF20684">
    <property type="entry name" value="Fung_rhodopsin"/>
    <property type="match status" value="1"/>
</dbReference>
<keyword evidence="3 7" id="KW-1133">Transmembrane helix</keyword>
<comment type="caution">
    <text evidence="9">The sequence shown here is derived from an EMBL/GenBank/DDBJ whole genome shotgun (WGS) entry which is preliminary data.</text>
</comment>
<feature type="domain" description="Rhodopsin" evidence="8">
    <location>
        <begin position="26"/>
        <end position="321"/>
    </location>
</feature>
<dbReference type="GeneID" id="34451831"/>
<feature type="transmembrane region" description="Helical" evidence="7">
    <location>
        <begin position="143"/>
        <end position="164"/>
    </location>
</feature>
<gene>
    <name evidence="9" type="ORF">ABOM_008441</name>
</gene>
<feature type="transmembrane region" description="Helical" evidence="7">
    <location>
        <begin position="108"/>
        <end position="131"/>
    </location>
</feature>
<keyword evidence="2 7" id="KW-0812">Transmembrane</keyword>
<reference evidence="9 10" key="1">
    <citation type="journal article" date="2016" name="Genome Biol. Evol.">
        <title>Draft genome sequence of an aflatoxigenic Aspergillus species, A. bombycis.</title>
        <authorList>
            <person name="Moore G.G."/>
            <person name="Mack B.M."/>
            <person name="Beltz S.B."/>
            <person name="Gilbert M.K."/>
        </authorList>
    </citation>
    <scope>NUCLEOTIDE SEQUENCE [LARGE SCALE GENOMIC DNA]</scope>
    <source>
        <strain evidence="10">NRRL 26010</strain>
    </source>
</reference>
<evidence type="ECO:0000256" key="4">
    <source>
        <dbReference type="ARBA" id="ARBA00023136"/>
    </source>
</evidence>
<dbReference type="PANTHER" id="PTHR33048">
    <property type="entry name" value="PTH11-LIKE INTEGRAL MEMBRANE PROTEIN (AFU_ORTHOLOGUE AFUA_5G11245)"/>
    <property type="match status" value="1"/>
</dbReference>
<feature type="compositionally biased region" description="Polar residues" evidence="6">
    <location>
        <begin position="329"/>
        <end position="348"/>
    </location>
</feature>
<evidence type="ECO:0000256" key="3">
    <source>
        <dbReference type="ARBA" id="ARBA00022989"/>
    </source>
</evidence>
<evidence type="ECO:0000313" key="9">
    <source>
        <dbReference type="EMBL" id="OGM42674.1"/>
    </source>
</evidence>
<evidence type="ECO:0000256" key="2">
    <source>
        <dbReference type="ARBA" id="ARBA00022692"/>
    </source>
</evidence>
<dbReference type="OrthoDB" id="3897607at2759"/>